<dbReference type="FunFam" id="3.40.50.300:FF:001389">
    <property type="entry name" value="ATP-dependent DNA helicase RecQ"/>
    <property type="match status" value="1"/>
</dbReference>
<dbReference type="Pfam" id="PF16124">
    <property type="entry name" value="RecQ_Zn_bind"/>
    <property type="match status" value="1"/>
</dbReference>
<dbReference type="GO" id="GO:0005694">
    <property type="term" value="C:chromosome"/>
    <property type="evidence" value="ECO:0007669"/>
    <property type="project" value="TreeGrafter"/>
</dbReference>
<dbReference type="InterPro" id="IPR014001">
    <property type="entry name" value="Helicase_ATP-bd"/>
</dbReference>
<evidence type="ECO:0000256" key="4">
    <source>
        <dbReference type="ARBA" id="ARBA00022840"/>
    </source>
</evidence>
<reference evidence="9 10" key="1">
    <citation type="submission" date="2019-02" db="EMBL/GenBank/DDBJ databases">
        <title>Complete Genome Sequence and Methylome Analysis of free living Spirochaetas.</title>
        <authorList>
            <person name="Fomenkov A."/>
            <person name="Dubinina G."/>
            <person name="Leshcheva N."/>
            <person name="Mikheeva N."/>
            <person name="Grabovich M."/>
            <person name="Vincze T."/>
            <person name="Roberts R.J."/>
        </authorList>
    </citation>
    <scope>NUCLEOTIDE SEQUENCE [LARGE SCALE GENOMIC DNA]</scope>
    <source>
        <strain evidence="9 10">K2</strain>
    </source>
</reference>
<dbReference type="GO" id="GO:0009378">
    <property type="term" value="F:four-way junction helicase activity"/>
    <property type="evidence" value="ECO:0007669"/>
    <property type="project" value="TreeGrafter"/>
</dbReference>
<dbReference type="InterPro" id="IPR027417">
    <property type="entry name" value="P-loop_NTPase"/>
</dbReference>
<dbReference type="Pfam" id="PF00271">
    <property type="entry name" value="Helicase_C"/>
    <property type="match status" value="1"/>
</dbReference>
<evidence type="ECO:0000256" key="3">
    <source>
        <dbReference type="ARBA" id="ARBA00022806"/>
    </source>
</evidence>
<dbReference type="AlphaFoldDB" id="A0A5C1QUW7"/>
<evidence type="ECO:0000259" key="7">
    <source>
        <dbReference type="PROSITE" id="PS51192"/>
    </source>
</evidence>
<evidence type="ECO:0000259" key="8">
    <source>
        <dbReference type="PROSITE" id="PS51194"/>
    </source>
</evidence>
<feature type="domain" description="Helicase ATP-binding" evidence="7">
    <location>
        <begin position="26"/>
        <end position="194"/>
    </location>
</feature>
<dbReference type="GO" id="GO:0006310">
    <property type="term" value="P:DNA recombination"/>
    <property type="evidence" value="ECO:0007669"/>
    <property type="project" value="InterPro"/>
</dbReference>
<dbReference type="EMBL" id="CP036150">
    <property type="protein sequence ID" value="QEN09892.1"/>
    <property type="molecule type" value="Genomic_DNA"/>
</dbReference>
<dbReference type="PROSITE" id="PS51194">
    <property type="entry name" value="HELICASE_CTER"/>
    <property type="match status" value="1"/>
</dbReference>
<feature type="domain" description="Helicase C-terminal" evidence="8">
    <location>
        <begin position="220"/>
        <end position="369"/>
    </location>
</feature>
<evidence type="ECO:0000256" key="5">
    <source>
        <dbReference type="ARBA" id="ARBA00044535"/>
    </source>
</evidence>
<dbReference type="PANTHER" id="PTHR13710:SF150">
    <property type="entry name" value="ATP-DEPENDENT DNA HELICASE RECQ"/>
    <property type="match status" value="1"/>
</dbReference>
<dbReference type="GO" id="GO:0006281">
    <property type="term" value="P:DNA repair"/>
    <property type="evidence" value="ECO:0007669"/>
    <property type="project" value="TreeGrafter"/>
</dbReference>
<dbReference type="InterPro" id="IPR032284">
    <property type="entry name" value="RecQ_Zn-bd"/>
</dbReference>
<dbReference type="SUPFAM" id="SSF52540">
    <property type="entry name" value="P-loop containing nucleoside triphosphate hydrolases"/>
    <property type="match status" value="1"/>
</dbReference>
<dbReference type="Proteomes" id="UP000324209">
    <property type="component" value="Chromosome"/>
</dbReference>
<dbReference type="Pfam" id="PF00270">
    <property type="entry name" value="DEAD"/>
    <property type="match status" value="1"/>
</dbReference>
<dbReference type="CDD" id="cd17920">
    <property type="entry name" value="DEXHc_RecQ"/>
    <property type="match status" value="1"/>
</dbReference>
<sequence>MNPLEILKKTFNYTEFQGDQEKIINRLLTVKDGHCLVIMPTGAGKSLCYQLPALGLPGKTLVISPLISLMKDQVDVLRKRGIRASYINSTVSKSDREKRLEDFVYGESKLLYLTPERLKNSDFMDRLKRADISLLAVDEAHCISSWGHDFRPDYSRIGEFRRTLGQPLTIALTATATVQVQQDIIRSLDLDESSVQKFHQGIQRPNLHLEAEEVMDDEMKLERMIRIIAKNPGSGIIYFSLIKTLEMFSALLDRMGISHLVYHGKLEQSERKKVQNSFMAGPELVLATNAFGMGIDKKDIRFIIHAEIPGSIESYYQEIGRAGRDGKDSLCSMLYNQDDLMIHMDFIKWSNPEPAFYKKLYQFLLKDLDKVNIFGMEYLREQLVYKNRYDFRLETALGMLERFAVISGSIQNKNLKLHLDLPNVLVDEQCHEEQINHQRQKLIGIVNYFRTDSCRFIFIEEYFGVVSQGRCRNCDNC</sequence>
<evidence type="ECO:0000313" key="10">
    <source>
        <dbReference type="Proteomes" id="UP000324209"/>
    </source>
</evidence>
<evidence type="ECO:0000256" key="2">
    <source>
        <dbReference type="ARBA" id="ARBA00022801"/>
    </source>
</evidence>
<organism evidence="9 10">
    <name type="scientific">Oceanispirochaeta crateris</name>
    <dbReference type="NCBI Taxonomy" id="2518645"/>
    <lineage>
        <taxon>Bacteria</taxon>
        <taxon>Pseudomonadati</taxon>
        <taxon>Spirochaetota</taxon>
        <taxon>Spirochaetia</taxon>
        <taxon>Spirochaetales</taxon>
        <taxon>Spirochaetaceae</taxon>
        <taxon>Oceanispirochaeta</taxon>
    </lineage>
</organism>
<dbReference type="Gene3D" id="3.40.50.300">
    <property type="entry name" value="P-loop containing nucleotide triphosphate hydrolases"/>
    <property type="match status" value="2"/>
</dbReference>
<dbReference type="OrthoDB" id="9763310at2"/>
<evidence type="ECO:0000256" key="6">
    <source>
        <dbReference type="ARBA" id="ARBA00044550"/>
    </source>
</evidence>
<dbReference type="PROSITE" id="PS51192">
    <property type="entry name" value="HELICASE_ATP_BIND_1"/>
    <property type="match status" value="1"/>
</dbReference>
<dbReference type="GO" id="GO:0003676">
    <property type="term" value="F:nucleic acid binding"/>
    <property type="evidence" value="ECO:0007669"/>
    <property type="project" value="InterPro"/>
</dbReference>
<evidence type="ECO:0000313" key="9">
    <source>
        <dbReference type="EMBL" id="QEN09892.1"/>
    </source>
</evidence>
<keyword evidence="2" id="KW-0378">Hydrolase</keyword>
<dbReference type="SMART" id="SM00490">
    <property type="entry name" value="HELICc"/>
    <property type="match status" value="1"/>
</dbReference>
<dbReference type="KEGG" id="ock:EXM22_08870"/>
<name>A0A5C1QUW7_9SPIO</name>
<proteinExistence type="predicted"/>
<protein>
    <recommendedName>
        <fullName evidence="5">ATP-dependent DNA helicase RecQ</fullName>
    </recommendedName>
    <alternativeName>
        <fullName evidence="6">DNA 3'-5' helicase RecQ</fullName>
    </alternativeName>
</protein>
<dbReference type="InterPro" id="IPR001650">
    <property type="entry name" value="Helicase_C-like"/>
</dbReference>
<keyword evidence="10" id="KW-1185">Reference proteome</keyword>
<keyword evidence="3 9" id="KW-0347">Helicase</keyword>
<accession>A0A5C1QUW7</accession>
<dbReference type="NCBIfam" id="TIGR00614">
    <property type="entry name" value="recQ_fam"/>
    <property type="match status" value="1"/>
</dbReference>
<dbReference type="GO" id="GO:0005524">
    <property type="term" value="F:ATP binding"/>
    <property type="evidence" value="ECO:0007669"/>
    <property type="project" value="UniProtKB-KW"/>
</dbReference>
<dbReference type="SMART" id="SM00487">
    <property type="entry name" value="DEXDc"/>
    <property type="match status" value="1"/>
</dbReference>
<dbReference type="GO" id="GO:0005737">
    <property type="term" value="C:cytoplasm"/>
    <property type="evidence" value="ECO:0007669"/>
    <property type="project" value="TreeGrafter"/>
</dbReference>
<dbReference type="GO" id="GO:0016787">
    <property type="term" value="F:hydrolase activity"/>
    <property type="evidence" value="ECO:0007669"/>
    <property type="project" value="UniProtKB-KW"/>
</dbReference>
<dbReference type="InterPro" id="IPR011545">
    <property type="entry name" value="DEAD/DEAH_box_helicase_dom"/>
</dbReference>
<dbReference type="GO" id="GO:0043138">
    <property type="term" value="F:3'-5' DNA helicase activity"/>
    <property type="evidence" value="ECO:0007669"/>
    <property type="project" value="TreeGrafter"/>
</dbReference>
<evidence type="ECO:0000256" key="1">
    <source>
        <dbReference type="ARBA" id="ARBA00022741"/>
    </source>
</evidence>
<gene>
    <name evidence="9" type="ORF">EXM22_08870</name>
</gene>
<dbReference type="PANTHER" id="PTHR13710">
    <property type="entry name" value="DNA HELICASE RECQ FAMILY MEMBER"/>
    <property type="match status" value="1"/>
</dbReference>
<keyword evidence="1" id="KW-0547">Nucleotide-binding</keyword>
<keyword evidence="4" id="KW-0067">ATP-binding</keyword>
<dbReference type="InterPro" id="IPR004589">
    <property type="entry name" value="DNA_helicase_ATP-dep_RecQ"/>
</dbReference>